<reference evidence="1 2" key="1">
    <citation type="journal article" date="2021" name="Plant Biotechnol. J.">
        <title>Multi-omics assisted identification of the key and species-specific regulatory components of drought-tolerant mechanisms in Gossypium stocksii.</title>
        <authorList>
            <person name="Yu D."/>
            <person name="Ke L."/>
            <person name="Zhang D."/>
            <person name="Wu Y."/>
            <person name="Sun Y."/>
            <person name="Mei J."/>
            <person name="Sun J."/>
            <person name="Sun Y."/>
        </authorList>
    </citation>
    <scope>NUCLEOTIDE SEQUENCE [LARGE SCALE GENOMIC DNA]</scope>
    <source>
        <strain evidence="2">cv. E1</strain>
        <tissue evidence="1">Leaf</tissue>
    </source>
</reference>
<proteinExistence type="predicted"/>
<protein>
    <submittedName>
        <fullName evidence="1">Uncharacterized protein</fullName>
    </submittedName>
</protein>
<name>A0A9D3WGH2_9ROSI</name>
<organism evidence="1 2">
    <name type="scientific">Gossypium stocksii</name>
    <dbReference type="NCBI Taxonomy" id="47602"/>
    <lineage>
        <taxon>Eukaryota</taxon>
        <taxon>Viridiplantae</taxon>
        <taxon>Streptophyta</taxon>
        <taxon>Embryophyta</taxon>
        <taxon>Tracheophyta</taxon>
        <taxon>Spermatophyta</taxon>
        <taxon>Magnoliopsida</taxon>
        <taxon>eudicotyledons</taxon>
        <taxon>Gunneridae</taxon>
        <taxon>Pentapetalae</taxon>
        <taxon>rosids</taxon>
        <taxon>malvids</taxon>
        <taxon>Malvales</taxon>
        <taxon>Malvaceae</taxon>
        <taxon>Malvoideae</taxon>
        <taxon>Gossypium</taxon>
    </lineage>
</organism>
<accession>A0A9D3WGH2</accession>
<dbReference type="AlphaFoldDB" id="A0A9D3WGH2"/>
<keyword evidence="2" id="KW-1185">Reference proteome</keyword>
<evidence type="ECO:0000313" key="1">
    <source>
        <dbReference type="EMBL" id="KAH1123247.1"/>
    </source>
</evidence>
<dbReference type="EMBL" id="JAIQCV010000002">
    <property type="protein sequence ID" value="KAH1123247.1"/>
    <property type="molecule type" value="Genomic_DNA"/>
</dbReference>
<sequence length="59" mass="6193">MLCQGPSGQPLIARWLSVEHGRQHPPSRDIPLVVGCAVGCPIVCQEQSGGLVLASDDVD</sequence>
<evidence type="ECO:0000313" key="2">
    <source>
        <dbReference type="Proteomes" id="UP000828251"/>
    </source>
</evidence>
<dbReference type="Proteomes" id="UP000828251">
    <property type="component" value="Unassembled WGS sequence"/>
</dbReference>
<gene>
    <name evidence="1" type="ORF">J1N35_006407</name>
</gene>
<comment type="caution">
    <text evidence="1">The sequence shown here is derived from an EMBL/GenBank/DDBJ whole genome shotgun (WGS) entry which is preliminary data.</text>
</comment>